<protein>
    <submittedName>
        <fullName evidence="2">DUF1576 domain-containing protein</fullName>
    </submittedName>
</protein>
<organism evidence="2 3">
    <name type="scientific">Candidatus Pelethenecus faecipullorum</name>
    <dbReference type="NCBI Taxonomy" id="2840900"/>
    <lineage>
        <taxon>Bacteria</taxon>
        <taxon>Bacillati</taxon>
        <taxon>Mycoplasmatota</taxon>
        <taxon>Mollicutes</taxon>
        <taxon>Candidatus Pelethenecus</taxon>
    </lineage>
</organism>
<feature type="transmembrane region" description="Helical" evidence="1">
    <location>
        <begin position="95"/>
        <end position="113"/>
    </location>
</feature>
<feature type="transmembrane region" description="Helical" evidence="1">
    <location>
        <begin position="198"/>
        <end position="216"/>
    </location>
</feature>
<keyword evidence="1" id="KW-0812">Transmembrane</keyword>
<feature type="transmembrane region" description="Helical" evidence="1">
    <location>
        <begin position="64"/>
        <end position="88"/>
    </location>
</feature>
<feature type="transmembrane region" description="Helical" evidence="1">
    <location>
        <begin position="236"/>
        <end position="255"/>
    </location>
</feature>
<feature type="transmembrane region" description="Helical" evidence="1">
    <location>
        <begin position="12"/>
        <end position="32"/>
    </location>
</feature>
<feature type="transmembrane region" description="Helical" evidence="1">
    <location>
        <begin position="287"/>
        <end position="306"/>
    </location>
</feature>
<dbReference type="EMBL" id="DVLF01000054">
    <property type="protein sequence ID" value="HIT49705.1"/>
    <property type="molecule type" value="Genomic_DNA"/>
</dbReference>
<dbReference type="InterPro" id="IPR011470">
    <property type="entry name" value="DUF1576"/>
</dbReference>
<reference evidence="2" key="2">
    <citation type="journal article" date="2021" name="PeerJ">
        <title>Extensive microbial diversity within the chicken gut microbiome revealed by metagenomics and culture.</title>
        <authorList>
            <person name="Gilroy R."/>
            <person name="Ravi A."/>
            <person name="Getino M."/>
            <person name="Pursley I."/>
            <person name="Horton D.L."/>
            <person name="Alikhan N.F."/>
            <person name="Baker D."/>
            <person name="Gharbi K."/>
            <person name="Hall N."/>
            <person name="Watson M."/>
            <person name="Adriaenssens E.M."/>
            <person name="Foster-Nyarko E."/>
            <person name="Jarju S."/>
            <person name="Secka A."/>
            <person name="Antonio M."/>
            <person name="Oren A."/>
            <person name="Chaudhuri R.R."/>
            <person name="La Ragione R."/>
            <person name="Hildebrand F."/>
            <person name="Pallen M.J."/>
        </authorList>
    </citation>
    <scope>NUCLEOTIDE SEQUENCE</scope>
    <source>
        <strain evidence="2">ChiW17-6978</strain>
    </source>
</reference>
<feature type="transmembrane region" description="Helical" evidence="1">
    <location>
        <begin position="167"/>
        <end position="186"/>
    </location>
</feature>
<proteinExistence type="predicted"/>
<evidence type="ECO:0000313" key="3">
    <source>
        <dbReference type="Proteomes" id="UP000886758"/>
    </source>
</evidence>
<keyword evidence="1" id="KW-0472">Membrane</keyword>
<feature type="transmembrane region" description="Helical" evidence="1">
    <location>
        <begin position="142"/>
        <end position="161"/>
    </location>
</feature>
<accession>A0A9D1GPY0</accession>
<evidence type="ECO:0000256" key="1">
    <source>
        <dbReference type="SAM" id="Phobius"/>
    </source>
</evidence>
<feature type="transmembrane region" description="Helical" evidence="1">
    <location>
        <begin position="119"/>
        <end position="135"/>
    </location>
</feature>
<dbReference type="AlphaFoldDB" id="A0A9D1GPY0"/>
<dbReference type="Proteomes" id="UP000886758">
    <property type="component" value="Unassembled WGS sequence"/>
</dbReference>
<feature type="transmembrane region" description="Helical" evidence="1">
    <location>
        <begin position="354"/>
        <end position="373"/>
    </location>
</feature>
<gene>
    <name evidence="2" type="ORF">IAD46_01630</name>
</gene>
<dbReference type="Pfam" id="PF07613">
    <property type="entry name" value="DUF1576"/>
    <property type="match status" value="2"/>
</dbReference>
<feature type="transmembrane region" description="Helical" evidence="1">
    <location>
        <begin position="379"/>
        <end position="399"/>
    </location>
</feature>
<evidence type="ECO:0000313" key="2">
    <source>
        <dbReference type="EMBL" id="HIT49705.1"/>
    </source>
</evidence>
<reference evidence="2" key="1">
    <citation type="submission" date="2020-10" db="EMBL/GenBank/DDBJ databases">
        <authorList>
            <person name="Gilroy R."/>
        </authorList>
    </citation>
    <scope>NUCLEOTIDE SEQUENCE</scope>
    <source>
        <strain evidence="2">ChiW17-6978</strain>
    </source>
</reference>
<name>A0A9D1GPY0_9MOLU</name>
<sequence>MQRFLKYLKSNLYLDVWVVLFFLLSFGIEPILGIKDGFVFDPIRQVFKGYVTIICSSSILITDYVYIAGLGATFFNVATILMLNLLLIKKMKIRMNGPVYAGVVMICGFSFFGKNLFNTLPIYLGIYLFSLFRKIPYKSCIIALLFSTGISPLVSYCFFGFGLPPYYALPLGIFCGMLAGFLIPAFSSHTLVFHEGFNLYNTGFALGVLSALFYAFFNFIGWDVKTVELYDYSSSLIFHILLPVLSLVSIFLAVIGDKKVFQTYRELWQTSGRLVTDYVKEFKEEAVLLNFGLIGLLLSLISFVFFVPMNGIIFGSALSILGFAGFGLHIRNVLPVWIGAGVAIGLSMLIQKNYTLEITTIVAFVFASGLAPISGRYGFVYGFVGGLIHIILTPLMILFQGGFDLYNNGFSAGFEAAILCVVAEKVVGRGKRYARESESE</sequence>
<keyword evidence="1" id="KW-1133">Transmembrane helix</keyword>
<feature type="transmembrane region" description="Helical" evidence="1">
    <location>
        <begin position="312"/>
        <end position="334"/>
    </location>
</feature>
<comment type="caution">
    <text evidence="2">The sequence shown here is derived from an EMBL/GenBank/DDBJ whole genome shotgun (WGS) entry which is preliminary data.</text>
</comment>